<dbReference type="InterPro" id="IPR033178">
    <property type="entry name" value="PSD_type1_pro"/>
</dbReference>
<gene>
    <name evidence="12" type="primary">psd</name>
    <name evidence="13" type="ORF">UABAM_06336</name>
</gene>
<keyword evidence="10 12" id="KW-1208">Phospholipid metabolism</keyword>
<evidence type="ECO:0000313" key="14">
    <source>
        <dbReference type="Proteomes" id="UP000326354"/>
    </source>
</evidence>
<keyword evidence="8 12" id="KW-0594">Phospholipid biosynthesis</keyword>
<evidence type="ECO:0000256" key="6">
    <source>
        <dbReference type="ARBA" id="ARBA00023136"/>
    </source>
</evidence>
<keyword evidence="5 12" id="KW-0443">Lipid metabolism</keyword>
<evidence type="ECO:0000256" key="11">
    <source>
        <dbReference type="ARBA" id="ARBA00023317"/>
    </source>
</evidence>
<dbReference type="GO" id="GO:0006646">
    <property type="term" value="P:phosphatidylethanolamine biosynthetic process"/>
    <property type="evidence" value="ECO:0007669"/>
    <property type="project" value="UniProtKB-UniRule"/>
</dbReference>
<comment type="pathway">
    <text evidence="12">Phospholipid metabolism; phosphatidylethanolamine biosynthesis; phosphatidylethanolamine from CDP-diacylglycerol: step 2/2.</text>
</comment>
<feature type="chain" id="PRO_5029066630" description="Phosphatidylserine decarboxylase alpha chain" evidence="12">
    <location>
        <begin position="245"/>
        <end position="278"/>
    </location>
</feature>
<comment type="similarity">
    <text evidence="12">Belongs to the phosphatidylserine decarboxylase family. PSD-B subfamily. Prokaryotic type I sub-subfamily.</text>
</comment>
<feature type="active site" description="Schiff-base intermediate with substrate; via pyruvic acid; for decarboxylase activity" evidence="12">
    <location>
        <position position="245"/>
    </location>
</feature>
<feature type="active site" description="Charge relay system; for autoendoproteolytic cleavage activity" evidence="12">
    <location>
        <position position="87"/>
    </location>
</feature>
<name>A0A5S9IUT0_UABAM</name>
<dbReference type="AlphaFoldDB" id="A0A5S9IUT0"/>
<keyword evidence="9 12" id="KW-0456">Lyase</keyword>
<evidence type="ECO:0000256" key="4">
    <source>
        <dbReference type="ARBA" id="ARBA00022793"/>
    </source>
</evidence>
<feature type="modified residue" description="Pyruvic acid (Ser); by autocatalysis" evidence="12">
    <location>
        <position position="245"/>
    </location>
</feature>
<evidence type="ECO:0000256" key="7">
    <source>
        <dbReference type="ARBA" id="ARBA00023145"/>
    </source>
</evidence>
<dbReference type="KEGG" id="uam:UABAM_06336"/>
<feature type="active site" description="Charge relay system; for autoendoproteolytic cleavage activity" evidence="12">
    <location>
        <position position="245"/>
    </location>
</feature>
<keyword evidence="3 12" id="KW-0444">Lipid biosynthesis</keyword>
<comment type="subcellular location">
    <subcellularLocation>
        <location evidence="12">Cell membrane</location>
        <topology evidence="12">Peripheral membrane protein</topology>
    </subcellularLocation>
</comment>
<reference evidence="13 14" key="1">
    <citation type="submission" date="2019-08" db="EMBL/GenBank/DDBJ databases">
        <title>Complete genome sequence of Candidatus Uab amorphum.</title>
        <authorList>
            <person name="Shiratori T."/>
            <person name="Suzuki S."/>
            <person name="Kakizawa Y."/>
            <person name="Ishida K."/>
        </authorList>
    </citation>
    <scope>NUCLEOTIDE SEQUENCE [LARGE SCALE GENOMIC DNA]</scope>
    <source>
        <strain evidence="13 14">SRT547</strain>
    </source>
</reference>
<comment type="subunit">
    <text evidence="12">Heterodimer of a large membrane-associated beta subunit and a small pyruvoyl-containing alpha subunit.</text>
</comment>
<keyword evidence="6 12" id="KW-0472">Membrane</keyword>
<dbReference type="EMBL" id="AP019860">
    <property type="protein sequence ID" value="BBM87921.1"/>
    <property type="molecule type" value="Genomic_DNA"/>
</dbReference>
<evidence type="ECO:0000256" key="8">
    <source>
        <dbReference type="ARBA" id="ARBA00023209"/>
    </source>
</evidence>
<protein>
    <recommendedName>
        <fullName evidence="12">Phosphatidylserine decarboxylase proenzyme</fullName>
        <ecNumber evidence="12">4.1.1.65</ecNumber>
    </recommendedName>
    <component>
        <recommendedName>
            <fullName evidence="12">Phosphatidylserine decarboxylase alpha chain</fullName>
        </recommendedName>
    </component>
    <component>
        <recommendedName>
            <fullName evidence="12">Phosphatidylserine decarboxylase beta chain</fullName>
        </recommendedName>
    </component>
</protein>
<dbReference type="GO" id="GO:0004609">
    <property type="term" value="F:phosphatidylserine decarboxylase activity"/>
    <property type="evidence" value="ECO:0007669"/>
    <property type="project" value="UniProtKB-UniRule"/>
</dbReference>
<comment type="function">
    <text evidence="12">Catalyzes the formation of phosphatidylethanolamine (PtdEtn) from phosphatidylserine (PtdSer).</text>
</comment>
<evidence type="ECO:0000256" key="9">
    <source>
        <dbReference type="ARBA" id="ARBA00023239"/>
    </source>
</evidence>
<dbReference type="OrthoDB" id="9802030at2"/>
<accession>A0A5S9IUT0</accession>
<comment type="pathway">
    <text evidence="1">Lipid metabolism.</text>
</comment>
<dbReference type="UniPathway" id="UPA00558">
    <property type="reaction ID" value="UER00616"/>
</dbReference>
<dbReference type="RefSeq" id="WP_151971920.1">
    <property type="nucleotide sequence ID" value="NZ_AP019860.1"/>
</dbReference>
<dbReference type="EC" id="4.1.1.65" evidence="12"/>
<sequence length="278" mass="31333">MKYPKLLLLYLLPKNLLSYIVGILTSLKLPQFILKPLIATFVRAYKVSMNEAVPAKYRTFNEFFTRALRPECRPIDEDTHSIVSPVDGIVGYSGEIKRDTLIQAKGREYSLDAFVANKEYAEIFRGGVYMTIYLSPSHYHRIHTPVAGKVTSLNYIPGKLYPVNPFAINNIDHIFSKNERLISIIESDTAGKVAVVKVGATNVGKIKVVYDSVTSNNFWRKGVFKTYEDVNLQKCEELGRFELGSTVVLLFEKGKVKLTQDTPESDVLLGQKIAEVCK</sequence>
<evidence type="ECO:0000256" key="1">
    <source>
        <dbReference type="ARBA" id="ARBA00005189"/>
    </source>
</evidence>
<dbReference type="Pfam" id="PF02666">
    <property type="entry name" value="PS_Dcarbxylase"/>
    <property type="match status" value="1"/>
</dbReference>
<feature type="chain" id="PRO_5029066631" description="Phosphatidylserine decarboxylase beta chain" evidence="12">
    <location>
        <begin position="1"/>
        <end position="244"/>
    </location>
</feature>
<evidence type="ECO:0000256" key="12">
    <source>
        <dbReference type="HAMAP-Rule" id="MF_00662"/>
    </source>
</evidence>
<evidence type="ECO:0000256" key="2">
    <source>
        <dbReference type="ARBA" id="ARBA00022475"/>
    </source>
</evidence>
<evidence type="ECO:0000256" key="5">
    <source>
        <dbReference type="ARBA" id="ARBA00023098"/>
    </source>
</evidence>
<dbReference type="InterPro" id="IPR003817">
    <property type="entry name" value="PS_Dcarbxylase"/>
</dbReference>
<proteinExistence type="inferred from homology"/>
<comment type="cofactor">
    <cofactor evidence="12">
        <name>pyruvate</name>
        <dbReference type="ChEBI" id="CHEBI:15361"/>
    </cofactor>
    <text evidence="12">Binds 1 pyruvoyl group covalently per subunit.</text>
</comment>
<feature type="active site" description="Charge relay system; for autoendoproteolytic cleavage activity" evidence="12">
    <location>
        <position position="143"/>
    </location>
</feature>
<evidence type="ECO:0000313" key="13">
    <source>
        <dbReference type="EMBL" id="BBM87921.1"/>
    </source>
</evidence>
<dbReference type="PANTHER" id="PTHR10067:SF6">
    <property type="entry name" value="PHOSPHATIDYLSERINE DECARBOXYLASE PROENZYME, MITOCHONDRIAL"/>
    <property type="match status" value="1"/>
</dbReference>
<dbReference type="GO" id="GO:0005886">
    <property type="term" value="C:plasma membrane"/>
    <property type="evidence" value="ECO:0007669"/>
    <property type="project" value="UniProtKB-SubCell"/>
</dbReference>
<keyword evidence="2 12" id="KW-1003">Cell membrane</keyword>
<comment type="catalytic activity">
    <reaction evidence="12">
        <text>a 1,2-diacyl-sn-glycero-3-phospho-L-serine + H(+) = a 1,2-diacyl-sn-glycero-3-phosphoethanolamine + CO2</text>
        <dbReference type="Rhea" id="RHEA:20828"/>
        <dbReference type="ChEBI" id="CHEBI:15378"/>
        <dbReference type="ChEBI" id="CHEBI:16526"/>
        <dbReference type="ChEBI" id="CHEBI:57262"/>
        <dbReference type="ChEBI" id="CHEBI:64612"/>
        <dbReference type="EC" id="4.1.1.65"/>
    </reaction>
</comment>
<comment type="PTM">
    <text evidence="12">Is synthesized initially as an inactive proenzyme. Formation of the active enzyme involves a self-maturation process in which the active site pyruvoyl group is generated from an internal serine residue via an autocatalytic post-translational modification. Two non-identical subunits are generated from the proenzyme in this reaction, and the pyruvate is formed at the N-terminus of the alpha chain, which is derived from the carboxyl end of the proenzyme. The autoendoproteolytic cleavage occurs by a canonical serine protease mechanism, in which the side chain hydroxyl group of the serine supplies its oxygen atom to form the C-terminus of the beta chain, while the remainder of the serine residue undergoes an oxidative deamination to produce ammonia and the pyruvoyl prosthetic group on the alpha chain. During this reaction, the Ser that is part of the protease active site of the proenzyme becomes the pyruvoyl prosthetic group, which constitutes an essential element of the active site of the mature decarboxylase.</text>
</comment>
<keyword evidence="7 12" id="KW-0865">Zymogen</keyword>
<evidence type="ECO:0000256" key="10">
    <source>
        <dbReference type="ARBA" id="ARBA00023264"/>
    </source>
</evidence>
<keyword evidence="14" id="KW-1185">Reference proteome</keyword>
<dbReference type="Proteomes" id="UP000326354">
    <property type="component" value="Chromosome"/>
</dbReference>
<dbReference type="NCBIfam" id="TIGR00163">
    <property type="entry name" value="PS_decarb"/>
    <property type="match status" value="1"/>
</dbReference>
<organism evidence="13 14">
    <name type="scientific">Uabimicrobium amorphum</name>
    <dbReference type="NCBI Taxonomy" id="2596890"/>
    <lineage>
        <taxon>Bacteria</taxon>
        <taxon>Pseudomonadati</taxon>
        <taxon>Planctomycetota</taxon>
        <taxon>Candidatus Uabimicrobiia</taxon>
        <taxon>Candidatus Uabimicrobiales</taxon>
        <taxon>Candidatus Uabimicrobiaceae</taxon>
        <taxon>Candidatus Uabimicrobium</taxon>
    </lineage>
</organism>
<keyword evidence="11 12" id="KW-0670">Pyruvate</keyword>
<keyword evidence="4 12" id="KW-0210">Decarboxylase</keyword>
<dbReference type="InterPro" id="IPR033177">
    <property type="entry name" value="PSD-B"/>
</dbReference>
<evidence type="ECO:0000256" key="3">
    <source>
        <dbReference type="ARBA" id="ARBA00022516"/>
    </source>
</evidence>
<feature type="site" description="Cleavage (non-hydrolytic); by autocatalysis" evidence="12">
    <location>
        <begin position="244"/>
        <end position="245"/>
    </location>
</feature>
<dbReference type="PANTHER" id="PTHR10067">
    <property type="entry name" value="PHOSPHATIDYLSERINE DECARBOXYLASE"/>
    <property type="match status" value="1"/>
</dbReference>
<dbReference type="HAMAP" id="MF_00662">
    <property type="entry name" value="PS_decarb_PSD_B_type1"/>
    <property type="match status" value="1"/>
</dbReference>